<evidence type="ECO:0000259" key="6">
    <source>
        <dbReference type="Pfam" id="PF22770"/>
    </source>
</evidence>
<dbReference type="Proteomes" id="UP001152320">
    <property type="component" value="Chromosome 11"/>
</dbReference>
<organism evidence="7 8">
    <name type="scientific">Holothuria leucospilota</name>
    <name type="common">Black long sea cucumber</name>
    <name type="synonym">Mertensiothuria leucospilota</name>
    <dbReference type="NCBI Taxonomy" id="206669"/>
    <lineage>
        <taxon>Eukaryota</taxon>
        <taxon>Metazoa</taxon>
        <taxon>Echinodermata</taxon>
        <taxon>Eleutherozoa</taxon>
        <taxon>Echinozoa</taxon>
        <taxon>Holothuroidea</taxon>
        <taxon>Aspidochirotacea</taxon>
        <taxon>Aspidochirotida</taxon>
        <taxon>Holothuriidae</taxon>
        <taxon>Holothuria</taxon>
    </lineage>
</organism>
<dbReference type="PANTHER" id="PTHR22731:SF3">
    <property type="entry name" value="RIBONUCLEASES P_MRP PROTEIN SUBUNIT POP1"/>
    <property type="match status" value="1"/>
</dbReference>
<dbReference type="GO" id="GO:0000172">
    <property type="term" value="C:ribonuclease MRP complex"/>
    <property type="evidence" value="ECO:0007669"/>
    <property type="project" value="InterPro"/>
</dbReference>
<protein>
    <submittedName>
        <fullName evidence="7">Ribonucleases P/MRP protein subunit POP1</fullName>
    </submittedName>
</protein>
<dbReference type="AlphaFoldDB" id="A0A9Q1H309"/>
<proteinExistence type="predicted"/>
<evidence type="ECO:0000256" key="1">
    <source>
        <dbReference type="ARBA" id="ARBA00004123"/>
    </source>
</evidence>
<dbReference type="OrthoDB" id="442863at2759"/>
<feature type="domain" description="Pop1 N-terminal" evidence="4">
    <location>
        <begin position="96"/>
        <end position="182"/>
    </location>
</feature>
<dbReference type="Pfam" id="PF08170">
    <property type="entry name" value="POPLD"/>
    <property type="match status" value="1"/>
</dbReference>
<sequence>MNSAEKNNNVDVVMKTIPKNFNVRTLDSVKFAKARSNEIRAIQQDLARVRTNPSGLGLPNHMRRRAMSHNAKRFPWRLRHIAEEKMNNSLANANQKTLAKVASRHHRRRPKNLREEFAKRQRDKVWLETHLWHAKRFKMILQWNYKIPLHPCDKSVRAAYRSTVKHCTIQDVSFNEVIEIRGIQTDIVNCLSQLTCPETGLTFGAQMFLSGQHHGEVMLYHKASFPYGAITKVQFLWRCIPTSSSSTDAGMVESKASSSQNTVESEGVTRTLWVWVHPSAFQDVLAAISSVVEKELVEVKDLRGELVRFRLSGPQANAVVTDGLKVATLPELGKEEETNEWWQKKLSDNYFQTVHKQQTQFWNRLRSIQSVTELPSKCVIGLTVRDPRILLPIRRKKVETDHLKADFSTIPRCPRPGLNESTSCIWDQEVRDGLSSTMQSTHSINELRRNILVPGVQLDLGSKESRVPVLLLQSPGVQLPVRSDSCGETPPLGFSSGWDVVIPKKWGTIFWVGFIYRGARAVGLKDSYNRCLHQGIPRIPEDFPDTRSGQEIEEVIAKDLEATFKRKPPAKRPNYAKLGFLSPFRCPWEKLVSEWMSKLDVIKTDGDAAEGVQNGSAAEANREETFYVLRHMSHLRQLQSVFHDITSHKSSVAKPNIPSSVISSNPSLQDLSRLDQRGLVWVRVDLLQRGSPEAFSMICLPKECDLVALKEGKSHPEPVESLKKQFKLDKKSKKGKPTPKNKETFEEKVAKAKLLELNSRTIIGFVTNGSHAFSRGKGHAVGFCCLPGLLVLARSSSVHVLVRDSKSTQYRFARVTVVLL</sequence>
<evidence type="ECO:0000259" key="5">
    <source>
        <dbReference type="Pfam" id="PF08170"/>
    </source>
</evidence>
<reference evidence="7" key="1">
    <citation type="submission" date="2021-10" db="EMBL/GenBank/DDBJ databases">
        <title>Tropical sea cucumber genome reveals ecological adaptation and Cuvierian tubules defense mechanism.</title>
        <authorList>
            <person name="Chen T."/>
        </authorList>
    </citation>
    <scope>NUCLEOTIDE SEQUENCE</scope>
    <source>
        <strain evidence="7">Nanhai2018</strain>
        <tissue evidence="7">Muscle</tissue>
    </source>
</reference>
<name>A0A9Q1H309_HOLLE</name>
<dbReference type="InterPro" id="IPR039182">
    <property type="entry name" value="Pop1"/>
</dbReference>
<gene>
    <name evidence="7" type="ORF">HOLleu_23613</name>
</gene>
<evidence type="ECO:0000259" key="4">
    <source>
        <dbReference type="Pfam" id="PF06978"/>
    </source>
</evidence>
<evidence type="ECO:0000256" key="3">
    <source>
        <dbReference type="ARBA" id="ARBA00023242"/>
    </source>
</evidence>
<comment type="caution">
    <text evidence="7">The sequence shown here is derived from an EMBL/GenBank/DDBJ whole genome shotgun (WGS) entry which is preliminary data.</text>
</comment>
<feature type="domain" description="POP1 C-terminal" evidence="6">
    <location>
        <begin position="679"/>
        <end position="818"/>
    </location>
</feature>
<evidence type="ECO:0000313" key="8">
    <source>
        <dbReference type="Proteomes" id="UP001152320"/>
    </source>
</evidence>
<dbReference type="InterPro" id="IPR009723">
    <property type="entry name" value="Pop1_N"/>
</dbReference>
<evidence type="ECO:0000256" key="2">
    <source>
        <dbReference type="ARBA" id="ARBA00022694"/>
    </source>
</evidence>
<comment type="subcellular location">
    <subcellularLocation>
        <location evidence="1">Nucleus</location>
    </subcellularLocation>
</comment>
<dbReference type="PANTHER" id="PTHR22731">
    <property type="entry name" value="RIBONUCLEASES P/MRP PROTEIN SUBUNIT POP1"/>
    <property type="match status" value="1"/>
</dbReference>
<dbReference type="EMBL" id="JAIZAY010000011">
    <property type="protein sequence ID" value="KAJ8033387.1"/>
    <property type="molecule type" value="Genomic_DNA"/>
</dbReference>
<dbReference type="InterPro" id="IPR055079">
    <property type="entry name" value="POP1_C"/>
</dbReference>
<accession>A0A9Q1H309</accession>
<dbReference type="InterPro" id="IPR012590">
    <property type="entry name" value="POPLD_dom"/>
</dbReference>
<dbReference type="GO" id="GO:0001682">
    <property type="term" value="P:tRNA 5'-leader removal"/>
    <property type="evidence" value="ECO:0007669"/>
    <property type="project" value="InterPro"/>
</dbReference>
<dbReference type="GO" id="GO:0005655">
    <property type="term" value="C:nucleolar ribonuclease P complex"/>
    <property type="evidence" value="ECO:0007669"/>
    <property type="project" value="InterPro"/>
</dbReference>
<keyword evidence="2" id="KW-0819">tRNA processing</keyword>
<dbReference type="Pfam" id="PF06978">
    <property type="entry name" value="POP1_N"/>
    <property type="match status" value="1"/>
</dbReference>
<evidence type="ECO:0000313" key="7">
    <source>
        <dbReference type="EMBL" id="KAJ8033387.1"/>
    </source>
</evidence>
<keyword evidence="3" id="KW-0539">Nucleus</keyword>
<feature type="domain" description="POPLD" evidence="5">
    <location>
        <begin position="497"/>
        <end position="588"/>
    </location>
</feature>
<keyword evidence="8" id="KW-1185">Reference proteome</keyword>
<dbReference type="Pfam" id="PF22770">
    <property type="entry name" value="POP1_C"/>
    <property type="match status" value="1"/>
</dbReference>